<gene>
    <name evidence="1" type="ORF">V1517DRAFT_95078</name>
</gene>
<dbReference type="Proteomes" id="UP001489719">
    <property type="component" value="Unassembled WGS sequence"/>
</dbReference>
<reference evidence="2" key="1">
    <citation type="journal article" date="2024" name="Front. Bioeng. Biotechnol.">
        <title>Genome-scale model development and genomic sequencing of the oleaginous clade Lipomyces.</title>
        <authorList>
            <person name="Czajka J.J."/>
            <person name="Han Y."/>
            <person name="Kim J."/>
            <person name="Mondo S.J."/>
            <person name="Hofstad B.A."/>
            <person name="Robles A."/>
            <person name="Haridas S."/>
            <person name="Riley R."/>
            <person name="LaButti K."/>
            <person name="Pangilinan J."/>
            <person name="Andreopoulos W."/>
            <person name="Lipzen A."/>
            <person name="Yan J."/>
            <person name="Wang M."/>
            <person name="Ng V."/>
            <person name="Grigoriev I.V."/>
            <person name="Spatafora J.W."/>
            <person name="Magnuson J.K."/>
            <person name="Baker S.E."/>
            <person name="Pomraning K.R."/>
        </authorList>
    </citation>
    <scope>NUCLEOTIDE SEQUENCE [LARGE SCALE GENOMIC DNA]</scope>
    <source>
        <strain evidence="2">CBS 10300</strain>
    </source>
</reference>
<proteinExistence type="predicted"/>
<comment type="caution">
    <text evidence="1">The sequence shown here is derived from an EMBL/GenBank/DDBJ whole genome shotgun (WGS) entry which is preliminary data.</text>
</comment>
<evidence type="ECO:0000313" key="2">
    <source>
        <dbReference type="Proteomes" id="UP001489719"/>
    </source>
</evidence>
<accession>A0ACC3TCB9</accession>
<protein>
    <submittedName>
        <fullName evidence="1">Uncharacterized protein</fullName>
    </submittedName>
</protein>
<evidence type="ECO:0000313" key="1">
    <source>
        <dbReference type="EMBL" id="KAK9318789.1"/>
    </source>
</evidence>
<sequence>MASSVSGRHTLISREKSVIVPHTSARGPSQNGTRHLVVCGVVETRDVWLFGDFLGFVATLKEHGVHETFINSFDLDKYFRDEGFTDVKFGGREEIGDDDWDSDDHIVMYTKWEWEHRSPWWIQVKPQEERTLGSKVLDWIREQANESKPKDIVSIILIGHGSPEGITLGGVNFSPSDLAGACSLFRTDVQVNVVVKACHSGTFASAFRVTNQRNIYVHTSAQVNEKSYSARRSISGLRNSHFGQAFVRTLGLTRDIDDNWTLQKQKSYIQERLSR</sequence>
<name>A0ACC3TCB9_9ASCO</name>
<dbReference type="EMBL" id="MU970311">
    <property type="protein sequence ID" value="KAK9318789.1"/>
    <property type="molecule type" value="Genomic_DNA"/>
</dbReference>
<organism evidence="1 2">
    <name type="scientific">Lipomyces orientalis</name>
    <dbReference type="NCBI Taxonomy" id="1233043"/>
    <lineage>
        <taxon>Eukaryota</taxon>
        <taxon>Fungi</taxon>
        <taxon>Dikarya</taxon>
        <taxon>Ascomycota</taxon>
        <taxon>Saccharomycotina</taxon>
        <taxon>Lipomycetes</taxon>
        <taxon>Lipomycetales</taxon>
        <taxon>Lipomycetaceae</taxon>
        <taxon>Lipomyces</taxon>
    </lineage>
</organism>
<keyword evidence="2" id="KW-1185">Reference proteome</keyword>